<name>A0A4Q7DKM2_9PROT</name>
<protein>
    <submittedName>
        <fullName evidence="2">Flagellar motor protein MotA</fullName>
    </submittedName>
</protein>
<keyword evidence="2" id="KW-0282">Flagellum</keyword>
<keyword evidence="1" id="KW-1133">Transmembrane helix</keyword>
<feature type="transmembrane region" description="Helical" evidence="1">
    <location>
        <begin position="36"/>
        <end position="59"/>
    </location>
</feature>
<evidence type="ECO:0000313" key="2">
    <source>
        <dbReference type="EMBL" id="RZI46755.1"/>
    </source>
</evidence>
<dbReference type="RefSeq" id="WP_130153464.1">
    <property type="nucleotide sequence ID" value="NZ_SCFB01000003.1"/>
</dbReference>
<feature type="transmembrane region" description="Helical" evidence="1">
    <location>
        <begin position="12"/>
        <end position="30"/>
    </location>
</feature>
<feature type="transmembrane region" description="Helical" evidence="1">
    <location>
        <begin position="128"/>
        <end position="145"/>
    </location>
</feature>
<keyword evidence="2" id="KW-0969">Cilium</keyword>
<keyword evidence="2" id="KW-0966">Cell projection</keyword>
<sequence length="376" mass="41662">MTYLHRVFLKKVVFLGVVLATAVVLSKPLIRIFAHNLVLNVVIAVCFAFGIISSFYRLWRLYQEQTWLENCTQEGASFMPPQKTYILAPLTIILNDPQYQAGLTTLTAQSVLNSVDARLEEGRSVNRYLMGLLVFLGLLGTFWGLSETIGAIAGVVNHLNPEGVDALQAFNQLKQGLQSPLDGMGIAFSSSLFGLAGSLVLGFMDLQLGQACAGFYQKLEERLIAITRSGSGIEKTTAYNGPTYSLSLLEQTIEGMANLHNHLQRSEDNRVNLVKAVQVLSEKLTQMAEQMVAHQAIIKTITHNQLDLQEGFKDWLQQHQQASQGKAAQLRSLDTTMTKLLEETIEGRNRQTQELRQEIRVIARTLSAIADQEVAA</sequence>
<dbReference type="AlphaFoldDB" id="A0A4Q7DKM2"/>
<dbReference type="EMBL" id="SCFB01000003">
    <property type="protein sequence ID" value="RZI46755.1"/>
    <property type="molecule type" value="Genomic_DNA"/>
</dbReference>
<dbReference type="OrthoDB" id="9794540at2"/>
<keyword evidence="1" id="KW-0472">Membrane</keyword>
<comment type="caution">
    <text evidence="2">The sequence shown here is derived from an EMBL/GenBank/DDBJ whole genome shotgun (WGS) entry which is preliminary data.</text>
</comment>
<evidence type="ECO:0000313" key="3">
    <source>
        <dbReference type="Proteomes" id="UP000293550"/>
    </source>
</evidence>
<gene>
    <name evidence="2" type="ORF">EQU50_01845</name>
</gene>
<proteinExistence type="predicted"/>
<keyword evidence="1" id="KW-0812">Transmembrane</keyword>
<dbReference type="Proteomes" id="UP000293550">
    <property type="component" value="Unassembled WGS sequence"/>
</dbReference>
<evidence type="ECO:0000256" key="1">
    <source>
        <dbReference type="SAM" id="Phobius"/>
    </source>
</evidence>
<keyword evidence="3" id="KW-1185">Reference proteome</keyword>
<organism evidence="2 3">
    <name type="scientific">Candidatus Finniella inopinata</name>
    <dbReference type="NCBI Taxonomy" id="1696036"/>
    <lineage>
        <taxon>Bacteria</taxon>
        <taxon>Pseudomonadati</taxon>
        <taxon>Pseudomonadota</taxon>
        <taxon>Alphaproteobacteria</taxon>
        <taxon>Holosporales</taxon>
        <taxon>Candidatus Paracaedibacteraceae</taxon>
        <taxon>Candidatus Finniella</taxon>
    </lineage>
</organism>
<accession>A0A4Q7DKM2</accession>
<reference evidence="2 3" key="1">
    <citation type="submission" date="2018-10" db="EMBL/GenBank/DDBJ databases">
        <title>An updated phylogeny of the Alphaproteobacteria reveals that the parasitic Rickettsiales and Holosporales have independent origins.</title>
        <authorList>
            <person name="Munoz-Gomez S.A."/>
            <person name="Hess S."/>
            <person name="Burger G."/>
            <person name="Lang B.F."/>
            <person name="Susko E."/>
            <person name="Slamovits C.H."/>
            <person name="Roger A.J."/>
        </authorList>
    </citation>
    <scope>NUCLEOTIDE SEQUENCE [LARGE SCALE GENOMIC DNA]</scope>
    <source>
        <strain evidence="2">HOLO01</strain>
    </source>
</reference>
<feature type="transmembrane region" description="Helical" evidence="1">
    <location>
        <begin position="183"/>
        <end position="204"/>
    </location>
</feature>